<gene>
    <name evidence="2" type="ordered locus">YpsIP31758_B0091</name>
</gene>
<dbReference type="KEGG" id="ypi:YpsIP31758_B0091"/>
<geneLocation type="plasmid" evidence="3">
    <name>plasmid_153kb</name>
</geneLocation>
<dbReference type="Proteomes" id="UP000002412">
    <property type="component" value="Plasmid p_153kb"/>
</dbReference>
<sequence length="276" mass="31985">MIYQKKSSIGQAGENYFAYWVSRYFEWPCRLLSIDVGIDAQVEFFDDNKRSVGCFIGVQIKTTSGNNPNVSVGLDNLKYWQSIDDIVLLVSICMDDEKPRMYWKHINDNHTDKYISDSKKNGSKQTTIKFNAVDELLLKHKYKWINLLLGHNRVIYIIQAKYLLSDVRKLKSLINNVSSYTDKDIKEFVHNLNAMCGNANFTGWPFDNKKLLSRQLYSVSLALSKYNESIGLFESELEKIIMLCNNMGKDIKSYINSDMTNYEFLKVINKINDKAL</sequence>
<organism evidence="2 3">
    <name type="scientific">Yersinia pseudotuberculosis serotype O:1b (strain IP 31758)</name>
    <dbReference type="NCBI Taxonomy" id="349747"/>
    <lineage>
        <taxon>Bacteria</taxon>
        <taxon>Pseudomonadati</taxon>
        <taxon>Pseudomonadota</taxon>
        <taxon>Gammaproteobacteria</taxon>
        <taxon>Enterobacterales</taxon>
        <taxon>Yersiniaceae</taxon>
        <taxon>Yersinia</taxon>
    </lineage>
</organism>
<dbReference type="HOGENOM" id="CLU_975691_0_0_6"/>
<evidence type="ECO:0000313" key="2">
    <source>
        <dbReference type="EMBL" id="ABS45635.1"/>
    </source>
</evidence>
<feature type="domain" description="DUF4365" evidence="1">
    <location>
        <begin position="11"/>
        <end position="135"/>
    </location>
</feature>
<keyword evidence="2" id="KW-0614">Plasmid</keyword>
<evidence type="ECO:0000259" key="1">
    <source>
        <dbReference type="Pfam" id="PF14280"/>
    </source>
</evidence>
<dbReference type="Pfam" id="PF14280">
    <property type="entry name" value="DUF4365"/>
    <property type="match status" value="1"/>
</dbReference>
<protein>
    <recommendedName>
        <fullName evidence="1">DUF4365 domain-containing protein</fullName>
    </recommendedName>
</protein>
<proteinExistence type="predicted"/>
<dbReference type="RefSeq" id="WP_011988479.1">
    <property type="nucleotide sequence ID" value="NC_009705.1"/>
</dbReference>
<reference evidence="2 3" key="1">
    <citation type="journal article" date="2007" name="PLoS Genet.">
        <title>The complete genome sequence of Yersinia pseudotuberculosis IP31758, the causative agent of Far East scarlet-like fever.</title>
        <authorList>
            <person name="Eppinger M."/>
            <person name="Rosovitz M.J."/>
            <person name="Fricke W.F."/>
            <person name="Rasko D.A."/>
            <person name="Kokorina G."/>
            <person name="Fayolle C."/>
            <person name="Lindler L.E."/>
            <person name="Carniel E."/>
            <person name="Ravel J."/>
        </authorList>
    </citation>
    <scope>NUCLEOTIDE SEQUENCE [LARGE SCALE GENOMIC DNA]</scope>
    <source>
        <strain evidence="2 3">IP 31758</strain>
        <plasmid evidence="3">Plasmid plasmid_153kb</plasmid>
    </source>
</reference>
<name>A0A0U1QTC6_YERP3</name>
<accession>A0A0U1QTC6</accession>
<dbReference type="InterPro" id="IPR025375">
    <property type="entry name" value="DUF4365"/>
</dbReference>
<dbReference type="AlphaFoldDB" id="A0A0U1QTC6"/>
<dbReference type="EMBL" id="CP000719">
    <property type="protein sequence ID" value="ABS45635.1"/>
    <property type="molecule type" value="Genomic_DNA"/>
</dbReference>
<evidence type="ECO:0000313" key="3">
    <source>
        <dbReference type="Proteomes" id="UP000002412"/>
    </source>
</evidence>